<dbReference type="EMBL" id="AAWS01000046">
    <property type="protein sequence ID" value="EAY25537.1"/>
    <property type="molecule type" value="Genomic_DNA"/>
</dbReference>
<keyword evidence="3" id="KW-1185">Reference proteome</keyword>
<dbReference type="SUPFAM" id="SSF101874">
    <property type="entry name" value="YceI-like"/>
    <property type="match status" value="1"/>
</dbReference>
<dbReference type="Pfam" id="PF04264">
    <property type="entry name" value="YceI"/>
    <property type="match status" value="1"/>
</dbReference>
<dbReference type="Proteomes" id="UP000004095">
    <property type="component" value="Unassembled WGS sequence"/>
</dbReference>
<dbReference type="OrthoDB" id="116832at2"/>
<dbReference type="InterPro" id="IPR007372">
    <property type="entry name" value="Lipid/polyisoprenoid-bd_YceI"/>
</dbReference>
<evidence type="ECO:0000313" key="2">
    <source>
        <dbReference type="EMBL" id="EAY25537.1"/>
    </source>
</evidence>
<evidence type="ECO:0000259" key="1">
    <source>
        <dbReference type="Pfam" id="PF04264"/>
    </source>
</evidence>
<organism evidence="2 3">
    <name type="scientific">Microscilla marina ATCC 23134</name>
    <dbReference type="NCBI Taxonomy" id="313606"/>
    <lineage>
        <taxon>Bacteria</taxon>
        <taxon>Pseudomonadati</taxon>
        <taxon>Bacteroidota</taxon>
        <taxon>Cytophagia</taxon>
        <taxon>Cytophagales</taxon>
        <taxon>Microscillaceae</taxon>
        <taxon>Microscilla</taxon>
    </lineage>
</organism>
<proteinExistence type="predicted"/>
<protein>
    <recommendedName>
        <fullName evidence="1">Lipid/polyisoprenoid-binding YceI-like domain-containing protein</fullName>
    </recommendedName>
</protein>
<dbReference type="AlphaFoldDB" id="A1ZVJ4"/>
<accession>A1ZVJ4</accession>
<gene>
    <name evidence="2" type="ORF">M23134_00635</name>
</gene>
<dbReference type="eggNOG" id="COG2353">
    <property type="taxonomic scope" value="Bacteria"/>
</dbReference>
<comment type="caution">
    <text evidence="2">The sequence shown here is derived from an EMBL/GenBank/DDBJ whole genome shotgun (WGS) entry which is preliminary data.</text>
</comment>
<dbReference type="Gene3D" id="2.40.128.110">
    <property type="entry name" value="Lipid/polyisoprenoid-binding, YceI-like"/>
    <property type="match status" value="1"/>
</dbReference>
<feature type="domain" description="Lipid/polyisoprenoid-binding YceI-like" evidence="1">
    <location>
        <begin position="49"/>
        <end position="174"/>
    </location>
</feature>
<reference evidence="2 3" key="1">
    <citation type="submission" date="2007-01" db="EMBL/GenBank/DDBJ databases">
        <authorList>
            <person name="Haygood M."/>
            <person name="Podell S."/>
            <person name="Anderson C."/>
            <person name="Hopkinson B."/>
            <person name="Roe K."/>
            <person name="Barbeau K."/>
            <person name="Gaasterland T."/>
            <person name="Ferriera S."/>
            <person name="Johnson J."/>
            <person name="Kravitz S."/>
            <person name="Beeson K."/>
            <person name="Sutton G."/>
            <person name="Rogers Y.-H."/>
            <person name="Friedman R."/>
            <person name="Frazier M."/>
            <person name="Venter J.C."/>
        </authorList>
    </citation>
    <scope>NUCLEOTIDE SEQUENCE [LARGE SCALE GENOMIC DNA]</scope>
    <source>
        <strain evidence="2 3">ATCC 23134</strain>
    </source>
</reference>
<name>A1ZVJ4_MICM2</name>
<dbReference type="RefSeq" id="WP_002702525.1">
    <property type="nucleotide sequence ID" value="NZ_AAWS01000046.1"/>
</dbReference>
<dbReference type="InterPro" id="IPR036761">
    <property type="entry name" value="TTHA0802/YceI-like_sf"/>
</dbReference>
<evidence type="ECO:0000313" key="3">
    <source>
        <dbReference type="Proteomes" id="UP000004095"/>
    </source>
</evidence>
<sequence length="181" mass="20776">MKRHIFLLGFFLLTLVHDTKAQKKIYSTHTGQVTLFLNSNLALIQAVNKSVTSAFNRKNNEVSFIIPTNKFRFSNPVMQQPFNETYLEASKYPHSTFKGKVKEKINFEISSPQKVTVVGYLKMHGVKRKRSIPATIVVKNNKISCFSRFQVNTKDHQIKIPQALFKDGKNVVEINLIAKYD</sequence>